<keyword evidence="2" id="KW-0472">Membrane</keyword>
<dbReference type="RefSeq" id="WP_258418183.1">
    <property type="nucleotide sequence ID" value="NZ_JAPTNG010000019.1"/>
</dbReference>
<keyword evidence="4" id="KW-0378">Hydrolase</keyword>
<sequence length="242" mass="26581">MKKIISSLIVAVMLTSGVTGAFASPNQVIEAKQVIVTEDFETITFEKDEVVTTITFNKQTQTYNINVVDKETEEVLLDLKDSSADEVMSQLQKESTGSTGRQKRAVFLIPLAWGAAEIAAYVVGGVAAVTAGLFVGEELNKQRKKDRDIYLSTKKEIEDAADAIPKKLKKKNDDYSVDLDKFTDKVKGESGTYKDQKTGWTIEKTRGTGGNKEGHKGDVWKLKNNKGKRIASLSKEGKIVGK</sequence>
<organism evidence="4 5">
    <name type="scientific">Brevibacillus halotolerans</name>
    <dbReference type="NCBI Taxonomy" id="1507437"/>
    <lineage>
        <taxon>Bacteria</taxon>
        <taxon>Bacillati</taxon>
        <taxon>Bacillota</taxon>
        <taxon>Bacilli</taxon>
        <taxon>Bacillales</taxon>
        <taxon>Paenibacillaceae</taxon>
        <taxon>Brevibacillus</taxon>
    </lineage>
</organism>
<feature type="region of interest" description="Disordered" evidence="1">
    <location>
        <begin position="202"/>
        <end position="221"/>
    </location>
</feature>
<evidence type="ECO:0000313" key="4">
    <source>
        <dbReference type="EMBL" id="MCZ0833069.1"/>
    </source>
</evidence>
<comment type="caution">
    <text evidence="4">The sequence shown here is derived from an EMBL/GenBank/DDBJ whole genome shotgun (WGS) entry which is preliminary data.</text>
</comment>
<dbReference type="GO" id="GO:0016787">
    <property type="term" value="F:hydrolase activity"/>
    <property type="evidence" value="ECO:0007669"/>
    <property type="project" value="UniProtKB-KW"/>
</dbReference>
<keyword evidence="5" id="KW-1185">Reference proteome</keyword>
<gene>
    <name evidence="4" type="ORF">O0535_20330</name>
</gene>
<feature type="transmembrane region" description="Helical" evidence="2">
    <location>
        <begin position="111"/>
        <end position="135"/>
    </location>
</feature>
<keyword evidence="3" id="KW-0732">Signal</keyword>
<protein>
    <submittedName>
        <fullName evidence="4">Glucuronyl hydrolase</fullName>
    </submittedName>
</protein>
<evidence type="ECO:0000256" key="1">
    <source>
        <dbReference type="SAM" id="MobiDB-lite"/>
    </source>
</evidence>
<keyword evidence="2" id="KW-1133">Transmembrane helix</keyword>
<evidence type="ECO:0000256" key="2">
    <source>
        <dbReference type="SAM" id="Phobius"/>
    </source>
</evidence>
<dbReference type="Proteomes" id="UP001067708">
    <property type="component" value="Unassembled WGS sequence"/>
</dbReference>
<dbReference type="EMBL" id="JAPTNG010000019">
    <property type="protein sequence ID" value="MCZ0833069.1"/>
    <property type="molecule type" value="Genomic_DNA"/>
</dbReference>
<reference evidence="4" key="1">
    <citation type="submission" date="2022-09" db="EMBL/GenBank/DDBJ databases">
        <title>Genome analysis and characterization of larvicidal activity of Brevibacillus strains.</title>
        <authorList>
            <person name="Patrusheva E.V."/>
            <person name="Izotova A.O."/>
            <person name="Toshchakov S.V."/>
            <person name="Sineoky S.P."/>
        </authorList>
    </citation>
    <scope>NUCLEOTIDE SEQUENCE</scope>
    <source>
        <strain evidence="4">VKPM_B-13244</strain>
    </source>
</reference>
<name>A0ABT4I3B6_9BACL</name>
<evidence type="ECO:0000256" key="3">
    <source>
        <dbReference type="SAM" id="SignalP"/>
    </source>
</evidence>
<evidence type="ECO:0000313" key="5">
    <source>
        <dbReference type="Proteomes" id="UP001067708"/>
    </source>
</evidence>
<proteinExistence type="predicted"/>
<feature type="signal peptide" evidence="3">
    <location>
        <begin position="1"/>
        <end position="23"/>
    </location>
</feature>
<feature type="compositionally biased region" description="Basic and acidic residues" evidence="1">
    <location>
        <begin position="212"/>
        <end position="221"/>
    </location>
</feature>
<keyword evidence="2" id="KW-0812">Transmembrane</keyword>
<feature type="chain" id="PRO_5045721646" evidence="3">
    <location>
        <begin position="24"/>
        <end position="242"/>
    </location>
</feature>
<accession>A0ABT4I3B6</accession>